<dbReference type="EnsemblPlants" id="KQK88713">
    <property type="protein sequence ID" value="KQK88713"/>
    <property type="gene ID" value="SETIT_039622mg"/>
</dbReference>
<dbReference type="InParanoid" id="K4AL43"/>
<dbReference type="PROSITE" id="PS50144">
    <property type="entry name" value="MATH"/>
    <property type="match status" value="2"/>
</dbReference>
<dbReference type="InterPro" id="IPR008974">
    <property type="entry name" value="TRAF-like"/>
</dbReference>
<dbReference type="InterPro" id="IPR002083">
    <property type="entry name" value="MATH/TRAF_dom"/>
</dbReference>
<evidence type="ECO:0000259" key="1">
    <source>
        <dbReference type="PROSITE" id="PS50144"/>
    </source>
</evidence>
<dbReference type="STRING" id="4555.K4AL43"/>
<dbReference type="OMA" id="TSTGIAC"/>
<feature type="domain" description="MATH" evidence="1">
    <location>
        <begin position="17"/>
        <end position="147"/>
    </location>
</feature>
<dbReference type="HOGENOM" id="CLU_040595_0_0_1"/>
<reference evidence="2" key="2">
    <citation type="submission" date="2018-08" db="UniProtKB">
        <authorList>
            <consortium name="EnsemblPlants"/>
        </authorList>
    </citation>
    <scope>IDENTIFICATION</scope>
    <source>
        <strain evidence="2">Yugu1</strain>
    </source>
</reference>
<dbReference type="AlphaFoldDB" id="K4AL43"/>
<dbReference type="Gene3D" id="2.60.210.10">
    <property type="entry name" value="Apoptosis, Tumor Necrosis Factor Receptor Associated Protein 2, Chain A"/>
    <property type="match status" value="2"/>
</dbReference>
<proteinExistence type="predicted"/>
<protein>
    <recommendedName>
        <fullName evidence="1">MATH domain-containing protein</fullName>
    </recommendedName>
</protein>
<dbReference type="EMBL" id="AGNK02005561">
    <property type="status" value="NOT_ANNOTATED_CDS"/>
    <property type="molecule type" value="Genomic_DNA"/>
</dbReference>
<name>K4AL43_SETIT</name>
<keyword evidence="3" id="KW-1185">Reference proteome</keyword>
<evidence type="ECO:0000313" key="3">
    <source>
        <dbReference type="Proteomes" id="UP000004995"/>
    </source>
</evidence>
<dbReference type="Pfam" id="PF22486">
    <property type="entry name" value="MATH_2"/>
    <property type="match status" value="2"/>
</dbReference>
<dbReference type="PANTHER" id="PTHR46162:SF32">
    <property type="entry name" value="MATH DOMAIN-CONTAINING PROTEIN"/>
    <property type="match status" value="1"/>
</dbReference>
<sequence>MPVNPSVKTPPFPAAEQTTFKWTIDGFSSLLNKGEGWTYSGAFKIMDLNWYLMLNLRDKKSGDQNDYVSMRLGLSKSSMKPDTIVEACFKFMIYDQFYGKHRKYQVKHNFETGSTSTGIACMIPLDILKEQSSGFFIGDTCVFGVKFIKVVTAKADMISETLFVRKTNTFNEAKTYTWNIEDFFALKNTSCSPEFEISGYNWLISIYQSSHDSIFSLRCLTSGSLVELTLFIYDQEGGKHRDATGRFSTSNCKWGLEKFISLEDFKDASNGYLTKNKCCIEGKLEIVGSSRK</sequence>
<dbReference type="CDD" id="cd00121">
    <property type="entry name" value="MATH"/>
    <property type="match status" value="2"/>
</dbReference>
<dbReference type="SUPFAM" id="SSF49599">
    <property type="entry name" value="TRAF domain-like"/>
    <property type="match status" value="2"/>
</dbReference>
<dbReference type="eggNOG" id="KOG1987">
    <property type="taxonomic scope" value="Eukaryota"/>
</dbReference>
<dbReference type="Proteomes" id="UP000004995">
    <property type="component" value="Unassembled WGS sequence"/>
</dbReference>
<evidence type="ECO:0000313" key="2">
    <source>
        <dbReference type="EnsemblPlants" id="KQK88713"/>
    </source>
</evidence>
<reference evidence="3" key="1">
    <citation type="journal article" date="2012" name="Nat. Biotechnol.">
        <title>Reference genome sequence of the model plant Setaria.</title>
        <authorList>
            <person name="Bennetzen J.L."/>
            <person name="Schmutz J."/>
            <person name="Wang H."/>
            <person name="Percifield R."/>
            <person name="Hawkins J."/>
            <person name="Pontaroli A.C."/>
            <person name="Estep M."/>
            <person name="Feng L."/>
            <person name="Vaughn J.N."/>
            <person name="Grimwood J."/>
            <person name="Jenkins J."/>
            <person name="Barry K."/>
            <person name="Lindquist E."/>
            <person name="Hellsten U."/>
            <person name="Deshpande S."/>
            <person name="Wang X."/>
            <person name="Wu X."/>
            <person name="Mitros T."/>
            <person name="Triplett J."/>
            <person name="Yang X."/>
            <person name="Ye C.Y."/>
            <person name="Mauro-Herrera M."/>
            <person name="Wang L."/>
            <person name="Li P."/>
            <person name="Sharma M."/>
            <person name="Sharma R."/>
            <person name="Ronald P.C."/>
            <person name="Panaud O."/>
            <person name="Kellogg E.A."/>
            <person name="Brutnell T.P."/>
            <person name="Doust A.N."/>
            <person name="Tuskan G.A."/>
            <person name="Rokhsar D."/>
            <person name="Devos K.M."/>
        </authorList>
    </citation>
    <scope>NUCLEOTIDE SEQUENCE [LARGE SCALE GENOMIC DNA]</scope>
    <source>
        <strain evidence="3">cv. Yugu1</strain>
    </source>
</reference>
<dbReference type="Gramene" id="KQK88713">
    <property type="protein sequence ID" value="KQK88713"/>
    <property type="gene ID" value="SETIT_039622mg"/>
</dbReference>
<accession>K4AL43</accession>
<feature type="domain" description="MATH" evidence="1">
    <location>
        <begin position="173"/>
        <end position="284"/>
    </location>
</feature>
<organism evidence="2 3">
    <name type="scientific">Setaria italica</name>
    <name type="common">Foxtail millet</name>
    <name type="synonym">Panicum italicum</name>
    <dbReference type="NCBI Taxonomy" id="4555"/>
    <lineage>
        <taxon>Eukaryota</taxon>
        <taxon>Viridiplantae</taxon>
        <taxon>Streptophyta</taxon>
        <taxon>Embryophyta</taxon>
        <taxon>Tracheophyta</taxon>
        <taxon>Spermatophyta</taxon>
        <taxon>Magnoliopsida</taxon>
        <taxon>Liliopsida</taxon>
        <taxon>Poales</taxon>
        <taxon>Poaceae</taxon>
        <taxon>PACMAD clade</taxon>
        <taxon>Panicoideae</taxon>
        <taxon>Panicodae</taxon>
        <taxon>Paniceae</taxon>
        <taxon>Cenchrinae</taxon>
        <taxon>Setaria</taxon>
    </lineage>
</organism>
<dbReference type="PANTHER" id="PTHR46162">
    <property type="entry name" value="TRAF-LIKE FAMILY PROTEIN"/>
    <property type="match status" value="1"/>
</dbReference>